<dbReference type="SUPFAM" id="SSF57302">
    <property type="entry name" value="Snake toxin-like"/>
    <property type="match status" value="2"/>
</dbReference>
<dbReference type="GO" id="GO:0005886">
    <property type="term" value="C:plasma membrane"/>
    <property type="evidence" value="ECO:0007669"/>
    <property type="project" value="UniProtKB-SubCell"/>
</dbReference>
<dbReference type="Pfam" id="PF00021">
    <property type="entry name" value="UPAR_LY6"/>
    <property type="match status" value="2"/>
</dbReference>
<evidence type="ECO:0000256" key="4">
    <source>
        <dbReference type="ARBA" id="ARBA00022729"/>
    </source>
</evidence>
<feature type="domain" description="UPAR/Ly6" evidence="9">
    <location>
        <begin position="171"/>
        <end position="255"/>
    </location>
</feature>
<evidence type="ECO:0000256" key="6">
    <source>
        <dbReference type="ARBA" id="ARBA00023180"/>
    </source>
</evidence>
<sequence length="301" mass="32349">MSGSQDSWVLGSPHREAQSNVNPFPAEHWRMSKKMHPSDSRQVLKGALLCSLLSALLLQVAIGLECYSYKGTFTGNISLGEVPKVTCGPAQNVCAEGLIALSIGGQRMLVVMKKGCHTAPIRDISGISDGPYLPNYYHTRFCNASLCNHRYRDNSHIPVFSTAPPDNTSTSLLCYTCIGTTSESCSLRRAQQSQCHDDFPLCYEGMGTATIGGFVVPIYLRSCQALGCASITPNNPWLNIQLERTSCCSQPLCNHTPEPAPTASPRPSRTAPTWDRPTNASPRPGLSLPALLLLGGLGLGG</sequence>
<dbReference type="Gene3D" id="2.10.60.10">
    <property type="entry name" value="CD59"/>
    <property type="match status" value="2"/>
</dbReference>
<evidence type="ECO:0000256" key="3">
    <source>
        <dbReference type="ARBA" id="ARBA00022622"/>
    </source>
</evidence>
<dbReference type="AlphaFoldDB" id="A0A674K1U9"/>
<gene>
    <name evidence="10" type="primary">LOC112118232</name>
</gene>
<dbReference type="GO" id="GO:0098552">
    <property type="term" value="C:side of membrane"/>
    <property type="evidence" value="ECO:0007669"/>
    <property type="project" value="UniProtKB-KW"/>
</dbReference>
<protein>
    <submittedName>
        <fullName evidence="10">Ly6/PLAUR domain-containing protein 5-like</fullName>
    </submittedName>
</protein>
<dbReference type="Ensembl" id="ENSTMTT00000026209.1">
    <property type="protein sequence ID" value="ENSTMTP00000025304.1"/>
    <property type="gene ID" value="ENSTMTG00000018445.1"/>
</dbReference>
<reference evidence="10" key="1">
    <citation type="submission" date="2025-08" db="UniProtKB">
        <authorList>
            <consortium name="Ensembl"/>
        </authorList>
    </citation>
    <scope>IDENTIFICATION</scope>
</reference>
<dbReference type="PANTHER" id="PTHR10624:SF9">
    <property type="entry name" value="LY6_PLAUR DOMAIN-CONTAINING PROTEIN 5"/>
    <property type="match status" value="1"/>
</dbReference>
<evidence type="ECO:0000313" key="10">
    <source>
        <dbReference type="Ensembl" id="ENSTMTP00000025304.1"/>
    </source>
</evidence>
<keyword evidence="2" id="KW-1003">Cell membrane</keyword>
<evidence type="ECO:0000259" key="9">
    <source>
        <dbReference type="Pfam" id="PF00021"/>
    </source>
</evidence>
<keyword evidence="11" id="KW-1185">Reference proteome</keyword>
<dbReference type="GeneTree" id="ENSGT00940000153599"/>
<reference evidence="10" key="2">
    <citation type="submission" date="2025-09" db="UniProtKB">
        <authorList>
            <consortium name="Ensembl"/>
        </authorList>
    </citation>
    <scope>IDENTIFICATION</scope>
</reference>
<keyword evidence="7" id="KW-0449">Lipoprotein</keyword>
<name>A0A674K1U9_9SAUR</name>
<accession>A0A674K1U9</accession>
<keyword evidence="3" id="KW-0336">GPI-anchor</keyword>
<dbReference type="GeneID" id="112118232"/>
<evidence type="ECO:0000256" key="2">
    <source>
        <dbReference type="ARBA" id="ARBA00022475"/>
    </source>
</evidence>
<dbReference type="InterPro" id="IPR016054">
    <property type="entry name" value="LY6_UPA_recep-like"/>
</dbReference>
<organism evidence="10 11">
    <name type="scientific">Terrapene triunguis</name>
    <name type="common">Three-toed box turtle</name>
    <dbReference type="NCBI Taxonomy" id="2587831"/>
    <lineage>
        <taxon>Eukaryota</taxon>
        <taxon>Metazoa</taxon>
        <taxon>Chordata</taxon>
        <taxon>Craniata</taxon>
        <taxon>Vertebrata</taxon>
        <taxon>Euteleostomi</taxon>
        <taxon>Archelosauria</taxon>
        <taxon>Testudinata</taxon>
        <taxon>Testudines</taxon>
        <taxon>Cryptodira</taxon>
        <taxon>Durocryptodira</taxon>
        <taxon>Testudinoidea</taxon>
        <taxon>Emydidae</taxon>
        <taxon>Terrapene</taxon>
    </lineage>
</organism>
<dbReference type="InParanoid" id="A0A674K1U9"/>
<evidence type="ECO:0000256" key="8">
    <source>
        <dbReference type="SAM" id="MobiDB-lite"/>
    </source>
</evidence>
<comment type="subcellular location">
    <subcellularLocation>
        <location evidence="1">Cell membrane</location>
        <topology evidence="1">Lipid-anchor</topology>
        <topology evidence="1">GPI-anchor</topology>
    </subcellularLocation>
</comment>
<feature type="region of interest" description="Disordered" evidence="8">
    <location>
        <begin position="257"/>
        <end position="283"/>
    </location>
</feature>
<keyword evidence="5" id="KW-0472">Membrane</keyword>
<keyword evidence="4" id="KW-0732">Signal</keyword>
<feature type="domain" description="UPAR/Ly6" evidence="9">
    <location>
        <begin position="64"/>
        <end position="149"/>
    </location>
</feature>
<dbReference type="InterPro" id="IPR045860">
    <property type="entry name" value="Snake_toxin-like_sf"/>
</dbReference>
<evidence type="ECO:0000256" key="1">
    <source>
        <dbReference type="ARBA" id="ARBA00004609"/>
    </source>
</evidence>
<keyword evidence="6" id="KW-0325">Glycoprotein</keyword>
<feature type="region of interest" description="Disordered" evidence="8">
    <location>
        <begin position="1"/>
        <end position="21"/>
    </location>
</feature>
<dbReference type="RefSeq" id="XP_024072230.2">
    <property type="nucleotide sequence ID" value="XM_024216462.2"/>
</dbReference>
<proteinExistence type="predicted"/>
<dbReference type="Proteomes" id="UP000472274">
    <property type="component" value="Unplaced"/>
</dbReference>
<evidence type="ECO:0000256" key="7">
    <source>
        <dbReference type="ARBA" id="ARBA00023288"/>
    </source>
</evidence>
<dbReference type="GO" id="GO:0030154">
    <property type="term" value="P:cell differentiation"/>
    <property type="evidence" value="ECO:0007669"/>
    <property type="project" value="UniProtKB-ARBA"/>
</dbReference>
<dbReference type="PANTHER" id="PTHR10624">
    <property type="entry name" value="UROKINASE PLASMINOGEN ACTIVATOR SURFACE RECEPTOR-RELATED"/>
    <property type="match status" value="1"/>
</dbReference>
<evidence type="ECO:0000313" key="11">
    <source>
        <dbReference type="Proteomes" id="UP000472274"/>
    </source>
</evidence>
<evidence type="ECO:0000256" key="5">
    <source>
        <dbReference type="ARBA" id="ARBA00023136"/>
    </source>
</evidence>
<feature type="compositionally biased region" description="Polar residues" evidence="8">
    <location>
        <begin position="265"/>
        <end position="281"/>
    </location>
</feature>